<feature type="transmembrane region" description="Helical" evidence="8">
    <location>
        <begin position="170"/>
        <end position="191"/>
    </location>
</feature>
<keyword evidence="11" id="KW-1185">Reference proteome</keyword>
<sequence>MEIKAWQRVRITIVMAIAFTAEHAEAMLLGAMYLAIGRSLDIGASKLGTLSMWRALVQAISIPFVGVAGNLYNRIYLIAAGTVLWGCMGVGMGFSRNYSEAAAWCALNGVGLALVMPCVQSIIAEVYRAKSRGRAFGIIFTTSAFGGMAGNFLAITYANHQIEQLEGWRVIFFTTAGVAAGATLAVLFGGIEPRSLRPKEKVEEDAPKKSFLQAAWAGICLILKSTWSVFRIRSFQIILVAGIVGTIAAVNSGYKVMYFQLLGFSDLATATLSLCTTLGLAVGFFVGGAFGDALSVRFPNASRPFINQLSMALAGPLAIVLYKGMPGNSAHATGVPGSLDKHLPIYGALLFAIAQFASWPASNNAAIFADVVPEAVRTSVYAFDKCIIGALGAVTTPLAGLLAEKVFGFVHVSAHKQKQHAGGGHAAVRAPAPAGAAAALHANNLNNARALENGLLCIMLVPMFLKFFIYFGLYYTLPRDRIEEVEAVEGREASVAKESKGKGDEDAGQPGSPREPEGATVAANTGNTPGKAAAGSRAQSLRSTASFGSTRYSSLPSSGVVSRDALRASLARQVVQSAAPDPPVPEAAEDADRRILERQSLGGLGGDGGGSMRGGGGSLRALAQSISFRGTSVESVRKLLALEMTPPLLPAGTPQPSPERKGIV</sequence>
<keyword evidence="4 8" id="KW-1133">Transmembrane helix</keyword>
<reference evidence="10 11" key="1">
    <citation type="journal article" date="2024" name="Nat. Commun.">
        <title>Phylogenomics reveals the evolutionary origins of lichenization in chlorophyte algae.</title>
        <authorList>
            <person name="Puginier C."/>
            <person name="Libourel C."/>
            <person name="Otte J."/>
            <person name="Skaloud P."/>
            <person name="Haon M."/>
            <person name="Grisel S."/>
            <person name="Petersen M."/>
            <person name="Berrin J.G."/>
            <person name="Delaux P.M."/>
            <person name="Dal Grande F."/>
            <person name="Keller J."/>
        </authorList>
    </citation>
    <scope>NUCLEOTIDE SEQUENCE [LARGE SCALE GENOMIC DNA]</scope>
    <source>
        <strain evidence="10 11">SAG 216-7</strain>
    </source>
</reference>
<evidence type="ECO:0000256" key="2">
    <source>
        <dbReference type="ARBA" id="ARBA00022448"/>
    </source>
</evidence>
<name>A0ABR2Z5B6_9CHLO</name>
<dbReference type="EMBL" id="JALJOT010000001">
    <property type="protein sequence ID" value="KAK9918835.1"/>
    <property type="molecule type" value="Genomic_DNA"/>
</dbReference>
<comment type="subcellular location">
    <subcellularLocation>
        <location evidence="1">Membrane</location>
        <topology evidence="1">Multi-pass membrane protein</topology>
    </subcellularLocation>
</comment>
<gene>
    <name evidence="10" type="ORF">WJX75_007375</name>
</gene>
<dbReference type="PROSITE" id="PS50850">
    <property type="entry name" value="MFS"/>
    <property type="match status" value="1"/>
</dbReference>
<evidence type="ECO:0000256" key="3">
    <source>
        <dbReference type="ARBA" id="ARBA00022692"/>
    </source>
</evidence>
<feature type="transmembrane region" description="Helical" evidence="8">
    <location>
        <begin position="12"/>
        <end position="36"/>
    </location>
</feature>
<evidence type="ECO:0000313" key="11">
    <source>
        <dbReference type="Proteomes" id="UP001491310"/>
    </source>
</evidence>
<feature type="transmembrane region" description="Helical" evidence="8">
    <location>
        <begin position="261"/>
        <end position="285"/>
    </location>
</feature>
<dbReference type="Proteomes" id="UP001491310">
    <property type="component" value="Unassembled WGS sequence"/>
</dbReference>
<feature type="region of interest" description="Disordered" evidence="7">
    <location>
        <begin position="489"/>
        <end position="540"/>
    </location>
</feature>
<evidence type="ECO:0000256" key="6">
    <source>
        <dbReference type="ARBA" id="ARBA00024338"/>
    </source>
</evidence>
<dbReference type="Pfam" id="PF07690">
    <property type="entry name" value="MFS_1"/>
    <property type="match status" value="1"/>
</dbReference>
<dbReference type="SUPFAM" id="SSF103473">
    <property type="entry name" value="MFS general substrate transporter"/>
    <property type="match status" value="1"/>
</dbReference>
<evidence type="ECO:0000256" key="5">
    <source>
        <dbReference type="ARBA" id="ARBA00023136"/>
    </source>
</evidence>
<dbReference type="PANTHER" id="PTHR23505:SF52">
    <property type="entry name" value="MAJOR FACILITATOR SUPERFAMILY PROTEIN"/>
    <property type="match status" value="1"/>
</dbReference>
<dbReference type="PANTHER" id="PTHR23505">
    <property type="entry name" value="SPINSTER"/>
    <property type="match status" value="1"/>
</dbReference>
<evidence type="ECO:0000256" key="8">
    <source>
        <dbReference type="SAM" id="Phobius"/>
    </source>
</evidence>
<comment type="similarity">
    <text evidence="6">Belongs to the major facilitator superfamily. Spinster (TC 2.A.1.49) family.</text>
</comment>
<keyword evidence="5 8" id="KW-0472">Membrane</keyword>
<feature type="domain" description="Major facilitator superfamily (MFS) profile" evidence="9">
    <location>
        <begin position="11"/>
        <end position="481"/>
    </location>
</feature>
<feature type="compositionally biased region" description="Basic and acidic residues" evidence="7">
    <location>
        <begin position="489"/>
        <end position="505"/>
    </location>
</feature>
<feature type="transmembrane region" description="Helical" evidence="8">
    <location>
        <begin position="135"/>
        <end position="158"/>
    </location>
</feature>
<feature type="transmembrane region" description="Helical" evidence="8">
    <location>
        <begin position="75"/>
        <end position="95"/>
    </location>
</feature>
<evidence type="ECO:0000259" key="9">
    <source>
        <dbReference type="PROSITE" id="PS50850"/>
    </source>
</evidence>
<evidence type="ECO:0000256" key="7">
    <source>
        <dbReference type="SAM" id="MobiDB-lite"/>
    </source>
</evidence>
<feature type="transmembrane region" description="Helical" evidence="8">
    <location>
        <begin position="51"/>
        <end position="68"/>
    </location>
</feature>
<protein>
    <recommendedName>
        <fullName evidence="9">Major facilitator superfamily (MFS) profile domain-containing protein</fullName>
    </recommendedName>
</protein>
<organism evidence="10 11">
    <name type="scientific">Coccomyxa subellipsoidea</name>
    <dbReference type="NCBI Taxonomy" id="248742"/>
    <lineage>
        <taxon>Eukaryota</taxon>
        <taxon>Viridiplantae</taxon>
        <taxon>Chlorophyta</taxon>
        <taxon>core chlorophytes</taxon>
        <taxon>Trebouxiophyceae</taxon>
        <taxon>Trebouxiophyceae incertae sedis</taxon>
        <taxon>Coccomyxaceae</taxon>
        <taxon>Coccomyxa</taxon>
    </lineage>
</organism>
<keyword evidence="3 8" id="KW-0812">Transmembrane</keyword>
<feature type="transmembrane region" description="Helical" evidence="8">
    <location>
        <begin position="101"/>
        <end position="123"/>
    </location>
</feature>
<dbReference type="Gene3D" id="1.20.1250.20">
    <property type="entry name" value="MFS general substrate transporter like domains"/>
    <property type="match status" value="1"/>
</dbReference>
<accession>A0ABR2Z5B6</accession>
<evidence type="ECO:0000256" key="4">
    <source>
        <dbReference type="ARBA" id="ARBA00022989"/>
    </source>
</evidence>
<feature type="transmembrane region" description="Helical" evidence="8">
    <location>
        <begin position="305"/>
        <end position="322"/>
    </location>
</feature>
<keyword evidence="2" id="KW-0813">Transport</keyword>
<feature type="transmembrane region" description="Helical" evidence="8">
    <location>
        <begin position="236"/>
        <end position="254"/>
    </location>
</feature>
<evidence type="ECO:0000313" key="10">
    <source>
        <dbReference type="EMBL" id="KAK9918835.1"/>
    </source>
</evidence>
<proteinExistence type="inferred from homology"/>
<feature type="transmembrane region" description="Helical" evidence="8">
    <location>
        <begin position="343"/>
        <end position="361"/>
    </location>
</feature>
<dbReference type="InterPro" id="IPR036259">
    <property type="entry name" value="MFS_trans_sf"/>
</dbReference>
<dbReference type="InterPro" id="IPR020846">
    <property type="entry name" value="MFS_dom"/>
</dbReference>
<dbReference type="InterPro" id="IPR044770">
    <property type="entry name" value="MFS_spinster-like"/>
</dbReference>
<evidence type="ECO:0000256" key="1">
    <source>
        <dbReference type="ARBA" id="ARBA00004141"/>
    </source>
</evidence>
<dbReference type="InterPro" id="IPR011701">
    <property type="entry name" value="MFS"/>
</dbReference>
<feature type="transmembrane region" description="Helical" evidence="8">
    <location>
        <begin position="453"/>
        <end position="473"/>
    </location>
</feature>
<comment type="caution">
    <text evidence="10">The sequence shown here is derived from an EMBL/GenBank/DDBJ whole genome shotgun (WGS) entry which is preliminary data.</text>
</comment>